<dbReference type="GO" id="GO:0051536">
    <property type="term" value="F:iron-sulfur cluster binding"/>
    <property type="evidence" value="ECO:0007669"/>
    <property type="project" value="InterPro"/>
</dbReference>
<dbReference type="PANTHER" id="PTHR11178">
    <property type="entry name" value="IRON-SULFUR CLUSTER SCAFFOLD PROTEIN NFU-RELATED"/>
    <property type="match status" value="1"/>
</dbReference>
<dbReference type="SUPFAM" id="SSF117916">
    <property type="entry name" value="Fe-S cluster assembly (FSCA) domain-like"/>
    <property type="match status" value="1"/>
</dbReference>
<dbReference type="InterPro" id="IPR034904">
    <property type="entry name" value="FSCA_dom_sf"/>
</dbReference>
<dbReference type="SUPFAM" id="SSF89360">
    <property type="entry name" value="HesB-like domain"/>
    <property type="match status" value="1"/>
</dbReference>
<dbReference type="InterPro" id="IPR035903">
    <property type="entry name" value="HesB-like_dom_sf"/>
</dbReference>
<accession>A0A6J6WG61</accession>
<dbReference type="GO" id="GO:0016226">
    <property type="term" value="P:iron-sulfur cluster assembly"/>
    <property type="evidence" value="ECO:0007669"/>
    <property type="project" value="InterPro"/>
</dbReference>
<dbReference type="Gene3D" id="2.60.300.12">
    <property type="entry name" value="HesB-like domain"/>
    <property type="match status" value="1"/>
</dbReference>
<dbReference type="Pfam" id="PF01106">
    <property type="entry name" value="NifU"/>
    <property type="match status" value="1"/>
</dbReference>
<name>A0A6J6WG61_9ZZZZ</name>
<evidence type="ECO:0000313" key="3">
    <source>
        <dbReference type="EMBL" id="CAB4784082.1"/>
    </source>
</evidence>
<dbReference type="PANTHER" id="PTHR11178:SF51">
    <property type="entry name" value="FE_S BIOGENESIS PROTEIN NFUA"/>
    <property type="match status" value="1"/>
</dbReference>
<reference evidence="3" key="1">
    <citation type="submission" date="2020-05" db="EMBL/GenBank/DDBJ databases">
        <authorList>
            <person name="Chiriac C."/>
            <person name="Salcher M."/>
            <person name="Ghai R."/>
            <person name="Kavagutti S V."/>
        </authorList>
    </citation>
    <scope>NUCLEOTIDE SEQUENCE</scope>
</reference>
<organism evidence="3">
    <name type="scientific">freshwater metagenome</name>
    <dbReference type="NCBI Taxonomy" id="449393"/>
    <lineage>
        <taxon>unclassified sequences</taxon>
        <taxon>metagenomes</taxon>
        <taxon>ecological metagenomes</taxon>
    </lineage>
</organism>
<evidence type="ECO:0000259" key="2">
    <source>
        <dbReference type="Pfam" id="PF01106"/>
    </source>
</evidence>
<sequence length="209" mass="22108">MDQLADHILELTDAAVQKILEVRATETDPESFALWINVSGEQAGAYTYAMELGALLGIDEADTVERHGELTIVVGADSVEKLVGAKLDFNSAGLVMTNPNTPLPPQARRPDMPEPDLSSPIAKQLVAILEEQINPSLASHGGRADLVAIEDGSAYLRLSGGCQGCGMAAATLSQGIEVAIMEAIPEIERIIDVTDHASGSNPYFEAAKK</sequence>
<proteinExistence type="predicted"/>
<dbReference type="Gene3D" id="3.30.300.130">
    <property type="entry name" value="Fe-S cluster assembly (FSCA)"/>
    <property type="match status" value="1"/>
</dbReference>
<gene>
    <name evidence="3" type="ORF">UFOPK2925_01028</name>
</gene>
<evidence type="ECO:0000256" key="1">
    <source>
        <dbReference type="SAM" id="MobiDB-lite"/>
    </source>
</evidence>
<dbReference type="EMBL" id="CAEZZU010000154">
    <property type="protein sequence ID" value="CAB4784082.1"/>
    <property type="molecule type" value="Genomic_DNA"/>
</dbReference>
<dbReference type="GO" id="GO:0005506">
    <property type="term" value="F:iron ion binding"/>
    <property type="evidence" value="ECO:0007669"/>
    <property type="project" value="InterPro"/>
</dbReference>
<dbReference type="InterPro" id="IPR001075">
    <property type="entry name" value="NIF_FeS_clus_asmbl_NifU_C"/>
</dbReference>
<dbReference type="AlphaFoldDB" id="A0A6J6WG61"/>
<protein>
    <submittedName>
        <fullName evidence="3">Unannotated protein</fullName>
    </submittedName>
</protein>
<feature type="region of interest" description="Disordered" evidence="1">
    <location>
        <begin position="97"/>
        <end position="116"/>
    </location>
</feature>
<feature type="domain" description="NIF system FeS cluster assembly NifU C-terminal" evidence="2">
    <location>
        <begin position="128"/>
        <end position="190"/>
    </location>
</feature>